<dbReference type="Pfam" id="PF01077">
    <property type="entry name" value="NIR_SIR"/>
    <property type="match status" value="1"/>
</dbReference>
<dbReference type="SUPFAM" id="SSF55124">
    <property type="entry name" value="Nitrite/Sulfite reductase N-terminal domain-like"/>
    <property type="match status" value="2"/>
</dbReference>
<dbReference type="Pfam" id="PF03460">
    <property type="entry name" value="NIR_SIR_ferr"/>
    <property type="match status" value="2"/>
</dbReference>
<evidence type="ECO:0000256" key="1">
    <source>
        <dbReference type="ARBA" id="ARBA00022485"/>
    </source>
</evidence>
<dbReference type="AlphaFoldDB" id="A0A2N8RGX8"/>
<dbReference type="PANTHER" id="PTHR11493">
    <property type="entry name" value="SULFITE REDUCTASE [NADPH] SUBUNIT BETA-RELATED"/>
    <property type="match status" value="1"/>
</dbReference>
<feature type="domain" description="Nitrite/Sulfite reductase ferredoxin-like" evidence="6">
    <location>
        <begin position="261"/>
        <end position="326"/>
    </location>
</feature>
<dbReference type="PANTHER" id="PTHR11493:SF54">
    <property type="entry name" value="ANAEROBIC SULFITE REDUCTASE SUBUNIT C"/>
    <property type="match status" value="1"/>
</dbReference>
<evidence type="ECO:0000313" key="8">
    <source>
        <dbReference type="Proteomes" id="UP000236003"/>
    </source>
</evidence>
<keyword evidence="3" id="KW-0408">Iron</keyword>
<keyword evidence="2" id="KW-0479">Metal-binding</keyword>
<dbReference type="InterPro" id="IPR005117">
    <property type="entry name" value="NiRdtase/SiRdtase_haem-b_fer"/>
</dbReference>
<evidence type="ECO:0000256" key="2">
    <source>
        <dbReference type="ARBA" id="ARBA00022723"/>
    </source>
</evidence>
<protein>
    <submittedName>
        <fullName evidence="7">Precorrin-3B synthase</fullName>
    </submittedName>
</protein>
<evidence type="ECO:0000256" key="4">
    <source>
        <dbReference type="ARBA" id="ARBA00023014"/>
    </source>
</evidence>
<keyword evidence="4" id="KW-0411">Iron-sulfur</keyword>
<dbReference type="InterPro" id="IPR045854">
    <property type="entry name" value="NO2/SO3_Rdtase_4Fe4S_sf"/>
</dbReference>
<gene>
    <name evidence="7" type="primary">cobG</name>
    <name evidence="7" type="ORF">CXK99_06495</name>
</gene>
<dbReference type="Gene3D" id="3.90.480.10">
    <property type="entry name" value="Sulfite Reductase Hemoprotein,Domain 2"/>
    <property type="match status" value="1"/>
</dbReference>
<proteinExistence type="predicted"/>
<dbReference type="Proteomes" id="UP000236003">
    <property type="component" value="Unassembled WGS sequence"/>
</dbReference>
<dbReference type="EMBL" id="POUM01000004">
    <property type="protein sequence ID" value="PNF60344.1"/>
    <property type="molecule type" value="Genomic_DNA"/>
</dbReference>
<organism evidence="7 8">
    <name type="scientific">Stutzerimonas stutzeri</name>
    <name type="common">Pseudomonas stutzeri</name>
    <dbReference type="NCBI Taxonomy" id="316"/>
    <lineage>
        <taxon>Bacteria</taxon>
        <taxon>Pseudomonadati</taxon>
        <taxon>Pseudomonadota</taxon>
        <taxon>Gammaproteobacteria</taxon>
        <taxon>Pseudomonadales</taxon>
        <taxon>Pseudomonadaceae</taxon>
        <taxon>Stutzerimonas</taxon>
    </lineage>
</organism>
<evidence type="ECO:0000313" key="7">
    <source>
        <dbReference type="EMBL" id="PNF60344.1"/>
    </source>
</evidence>
<comment type="caution">
    <text evidence="7">The sequence shown here is derived from an EMBL/GenBank/DDBJ whole genome shotgun (WGS) entry which is preliminary data.</text>
</comment>
<dbReference type="InterPro" id="IPR012798">
    <property type="entry name" value="Cbl_synth_CobG-like"/>
</dbReference>
<sequence>MPPMTELPAPRPSACPGLLRIVQALDGGICRVKLPGGVLAASQARAIAEAAQRFASGVLELTNRSNLQIRGVRAESEQELIRSLLEANLGPSVLDADDVRNLMLSPAAGLDPQQHMDTRPLADALLALLQNNSALHVLSAKFAIQLDGGESLCMLEHPHDLWLRALPGAPQLIFGLAGCPTDKPLGMVAAANAVQLVEAILLTFLECAVPEQSRMRQLLECIPADELVRRVQARLPFAISPVAVECQRQIPAAAPPIGIIAQRQAELAMVAASAPLGRISAEQLGAVAELAQRHADGSLRLTPWQGLLIPNVQIHEADNVLAALTQVGLLTNRAAPLPNLIACTGSAGCARGLADTKHDALVLAACLQQHDARPQVHLSGCSRSCAAAHVAPYTLLAVGESRYQLFERTENKTGFGHPLAPPMNIDEAGAWLAQHHATGRTHA</sequence>
<evidence type="ECO:0000256" key="3">
    <source>
        <dbReference type="ARBA" id="ARBA00023004"/>
    </source>
</evidence>
<dbReference type="GO" id="GO:0020037">
    <property type="term" value="F:heme binding"/>
    <property type="evidence" value="ECO:0007669"/>
    <property type="project" value="InterPro"/>
</dbReference>
<accession>A0A2N8RGX8</accession>
<evidence type="ECO:0000259" key="6">
    <source>
        <dbReference type="Pfam" id="PF03460"/>
    </source>
</evidence>
<name>A0A2N8RGX8_STUST</name>
<evidence type="ECO:0000259" key="5">
    <source>
        <dbReference type="Pfam" id="PF01077"/>
    </source>
</evidence>
<dbReference type="GO" id="GO:0051539">
    <property type="term" value="F:4 iron, 4 sulfur cluster binding"/>
    <property type="evidence" value="ECO:0007669"/>
    <property type="project" value="UniProtKB-KW"/>
</dbReference>
<dbReference type="InterPro" id="IPR045169">
    <property type="entry name" value="NO2/SO3_Rdtase_4Fe4S_prot"/>
</dbReference>
<dbReference type="GO" id="GO:0046872">
    <property type="term" value="F:metal ion binding"/>
    <property type="evidence" value="ECO:0007669"/>
    <property type="project" value="UniProtKB-KW"/>
</dbReference>
<dbReference type="InterPro" id="IPR006067">
    <property type="entry name" value="NO2/SO3_Rdtase_4Fe4S_dom"/>
</dbReference>
<dbReference type="RefSeq" id="WP_102820092.1">
    <property type="nucleotide sequence ID" value="NZ_JAMOHR010000004.1"/>
</dbReference>
<dbReference type="GO" id="GO:0016491">
    <property type="term" value="F:oxidoreductase activity"/>
    <property type="evidence" value="ECO:0007669"/>
    <property type="project" value="InterPro"/>
</dbReference>
<keyword evidence="1" id="KW-0004">4Fe-4S</keyword>
<dbReference type="NCBIfam" id="TIGR02435">
    <property type="entry name" value="CobG"/>
    <property type="match status" value="1"/>
</dbReference>
<dbReference type="Gene3D" id="3.30.413.10">
    <property type="entry name" value="Sulfite Reductase Hemoprotein, domain 1"/>
    <property type="match status" value="2"/>
</dbReference>
<dbReference type="InterPro" id="IPR036136">
    <property type="entry name" value="Nit/Sulf_reduc_fer-like_dom_sf"/>
</dbReference>
<feature type="domain" description="Nitrite/sulphite reductase 4Fe-4S" evidence="5">
    <location>
        <begin position="96"/>
        <end position="236"/>
    </location>
</feature>
<feature type="domain" description="Nitrite/Sulfite reductase ferredoxin-like" evidence="6">
    <location>
        <begin position="29"/>
        <end position="86"/>
    </location>
</feature>
<reference evidence="7 8" key="1">
    <citation type="submission" date="2018-01" db="EMBL/GenBank/DDBJ databases">
        <title>Denitrification phenotypes of diverse strains of Pseudomonas stutzeri.</title>
        <authorList>
            <person name="Milligan D.A."/>
            <person name="Bergaust L."/>
            <person name="Bakken L.R."/>
            <person name="Frostegard A."/>
        </authorList>
    </citation>
    <scope>NUCLEOTIDE SEQUENCE [LARGE SCALE GENOMIC DNA]</scope>
    <source>
        <strain evidence="7 8">CCUG 44592</strain>
    </source>
</reference>
<dbReference type="SUPFAM" id="SSF56014">
    <property type="entry name" value="Nitrite and sulphite reductase 4Fe-4S domain-like"/>
    <property type="match status" value="2"/>
</dbReference>